<reference evidence="2" key="1">
    <citation type="submission" date="2022-03" db="EMBL/GenBank/DDBJ databases">
        <authorList>
            <person name="Alioto T."/>
            <person name="Alioto T."/>
            <person name="Gomez Garrido J."/>
        </authorList>
    </citation>
    <scope>NUCLEOTIDE SEQUENCE</scope>
</reference>
<proteinExistence type="predicted"/>
<gene>
    <name evidence="2" type="ORF">PECUL_23A028024</name>
</gene>
<dbReference type="EMBL" id="OW240920">
    <property type="protein sequence ID" value="CAH2313873.1"/>
    <property type="molecule type" value="Genomic_DNA"/>
</dbReference>
<feature type="compositionally biased region" description="Polar residues" evidence="1">
    <location>
        <begin position="112"/>
        <end position="136"/>
    </location>
</feature>
<organism evidence="2 3">
    <name type="scientific">Pelobates cultripes</name>
    <name type="common">Western spadefoot toad</name>
    <dbReference type="NCBI Taxonomy" id="61616"/>
    <lineage>
        <taxon>Eukaryota</taxon>
        <taxon>Metazoa</taxon>
        <taxon>Chordata</taxon>
        <taxon>Craniata</taxon>
        <taxon>Vertebrata</taxon>
        <taxon>Euteleostomi</taxon>
        <taxon>Amphibia</taxon>
        <taxon>Batrachia</taxon>
        <taxon>Anura</taxon>
        <taxon>Pelobatoidea</taxon>
        <taxon>Pelobatidae</taxon>
        <taxon>Pelobates</taxon>
    </lineage>
</organism>
<protein>
    <submittedName>
        <fullName evidence="2">Uncharacterized protein</fullName>
    </submittedName>
</protein>
<accession>A0AAD1SWP3</accession>
<evidence type="ECO:0000256" key="1">
    <source>
        <dbReference type="SAM" id="MobiDB-lite"/>
    </source>
</evidence>
<dbReference type="AlphaFoldDB" id="A0AAD1SWP3"/>
<evidence type="ECO:0000313" key="2">
    <source>
        <dbReference type="EMBL" id="CAH2313873.1"/>
    </source>
</evidence>
<evidence type="ECO:0000313" key="3">
    <source>
        <dbReference type="Proteomes" id="UP001295444"/>
    </source>
</evidence>
<dbReference type="Proteomes" id="UP001295444">
    <property type="component" value="Chromosome 09"/>
</dbReference>
<feature type="compositionally biased region" description="Polar residues" evidence="1">
    <location>
        <begin position="1"/>
        <end position="10"/>
    </location>
</feature>
<feature type="region of interest" description="Disordered" evidence="1">
    <location>
        <begin position="1"/>
        <end position="147"/>
    </location>
</feature>
<sequence>MPSSTAPQHQDTIRRASQVGGVIDPRDPQLQPQGSQGYPPMPFLYPQPGKKRVRKSRAYLALPPASTRGDLPEPGGLVQTAGRSPLTRQRNGEAITEATTGSTQGLPRHWESASTHSRPQNSGRTRSGNWPHTLSTAAPGKQHRHES</sequence>
<name>A0AAD1SWP3_PELCU</name>
<keyword evidence="3" id="KW-1185">Reference proteome</keyword>